<dbReference type="SUPFAM" id="SSF50494">
    <property type="entry name" value="Trypsin-like serine proteases"/>
    <property type="match status" value="1"/>
</dbReference>
<keyword evidence="3" id="KW-0720">Serine protease</keyword>
<evidence type="ECO:0000256" key="2">
    <source>
        <dbReference type="ARBA" id="ARBA00024195"/>
    </source>
</evidence>
<dbReference type="PROSITE" id="PS50240">
    <property type="entry name" value="TRYPSIN_DOM"/>
    <property type="match status" value="1"/>
</dbReference>
<protein>
    <recommendedName>
        <fullName evidence="4">Peptidase S1 domain-containing protein</fullName>
    </recommendedName>
</protein>
<feature type="non-terminal residue" evidence="5">
    <location>
        <position position="1"/>
    </location>
</feature>
<feature type="domain" description="Peptidase S1" evidence="4">
    <location>
        <begin position="21"/>
        <end position="308"/>
    </location>
</feature>
<gene>
    <name evidence="5" type="ORF">DSTB1V02_LOCUS11586</name>
</gene>
<keyword evidence="3" id="KW-0378">Hydrolase</keyword>
<sequence>LPAPLVCGRRGNLVLAGQRLVRGGKEASPGSWPWQAAIYDVEVKDLLCGGALIGRRWVLTAAHCVVDDNHDSTFTIRDVEDFFVYLGKHYRNVSKDDKFVQKMKVTQIIVNEEYSGWESDIALLKLHESANLTARVQLICLPSIDVLSDDFLDGSQDELSAPHGGKVAGWGKDASDQATDVLTEVRLTVIPKRECRNRIHIMTEDIPTSITRKTFCAGERKNATSIENEDGKKYRTVCEGDSGSPIVFASNSLLKSQWVVEGIVSHIYTKSGQNCSNYEPGQYGVFIRVNNNQIKNVEFDRWATPKLRILSLYNNPLTSAPTFKSDSQEELNLSYNEITNAEFDRWTTPNLRIL</sequence>
<evidence type="ECO:0000256" key="1">
    <source>
        <dbReference type="ARBA" id="ARBA00023157"/>
    </source>
</evidence>
<dbReference type="CDD" id="cd00190">
    <property type="entry name" value="Tryp_SPc"/>
    <property type="match status" value="1"/>
</dbReference>
<dbReference type="PROSITE" id="PS00134">
    <property type="entry name" value="TRYPSIN_HIS"/>
    <property type="match status" value="1"/>
</dbReference>
<dbReference type="Gene3D" id="2.40.10.10">
    <property type="entry name" value="Trypsin-like serine proteases"/>
    <property type="match status" value="2"/>
</dbReference>
<dbReference type="InterPro" id="IPR043504">
    <property type="entry name" value="Peptidase_S1_PA_chymotrypsin"/>
</dbReference>
<keyword evidence="3" id="KW-0645">Protease</keyword>
<evidence type="ECO:0000259" key="4">
    <source>
        <dbReference type="PROSITE" id="PS50240"/>
    </source>
</evidence>
<dbReference type="GO" id="GO:0004252">
    <property type="term" value="F:serine-type endopeptidase activity"/>
    <property type="evidence" value="ECO:0007669"/>
    <property type="project" value="InterPro"/>
</dbReference>
<dbReference type="SMART" id="SM00020">
    <property type="entry name" value="Tryp_SPc"/>
    <property type="match status" value="1"/>
</dbReference>
<dbReference type="GO" id="GO:0006508">
    <property type="term" value="P:proteolysis"/>
    <property type="evidence" value="ECO:0007669"/>
    <property type="project" value="UniProtKB-KW"/>
</dbReference>
<dbReference type="Gene3D" id="3.80.10.10">
    <property type="entry name" value="Ribonuclease Inhibitor"/>
    <property type="match status" value="1"/>
</dbReference>
<evidence type="ECO:0000256" key="3">
    <source>
        <dbReference type="RuleBase" id="RU363034"/>
    </source>
</evidence>
<dbReference type="PROSITE" id="PS00135">
    <property type="entry name" value="TRYPSIN_SER"/>
    <property type="match status" value="1"/>
</dbReference>
<dbReference type="OrthoDB" id="2019384at2759"/>
<dbReference type="InterPro" id="IPR018114">
    <property type="entry name" value="TRYPSIN_HIS"/>
</dbReference>
<keyword evidence="1" id="KW-1015">Disulfide bond</keyword>
<dbReference type="AlphaFoldDB" id="A0A7R9ACU4"/>
<organism evidence="5">
    <name type="scientific">Darwinula stevensoni</name>
    <dbReference type="NCBI Taxonomy" id="69355"/>
    <lineage>
        <taxon>Eukaryota</taxon>
        <taxon>Metazoa</taxon>
        <taxon>Ecdysozoa</taxon>
        <taxon>Arthropoda</taxon>
        <taxon>Crustacea</taxon>
        <taxon>Oligostraca</taxon>
        <taxon>Ostracoda</taxon>
        <taxon>Podocopa</taxon>
        <taxon>Podocopida</taxon>
        <taxon>Darwinulocopina</taxon>
        <taxon>Darwinuloidea</taxon>
        <taxon>Darwinulidae</taxon>
        <taxon>Darwinula</taxon>
    </lineage>
</organism>
<keyword evidence="6" id="KW-1185">Reference proteome</keyword>
<reference evidence="5" key="1">
    <citation type="submission" date="2020-11" db="EMBL/GenBank/DDBJ databases">
        <authorList>
            <person name="Tran Van P."/>
        </authorList>
    </citation>
    <scope>NUCLEOTIDE SEQUENCE</scope>
</reference>
<name>A0A7R9ACU4_9CRUS</name>
<comment type="similarity">
    <text evidence="2">Belongs to the peptidase S1 family. CLIP subfamily.</text>
</comment>
<accession>A0A7R9ACU4</accession>
<dbReference type="SUPFAM" id="SSF52075">
    <property type="entry name" value="Outer arm dynein light chain 1"/>
    <property type="match status" value="1"/>
</dbReference>
<dbReference type="InterPro" id="IPR033116">
    <property type="entry name" value="TRYPSIN_SER"/>
</dbReference>
<evidence type="ECO:0000313" key="5">
    <source>
        <dbReference type="EMBL" id="CAD7251824.1"/>
    </source>
</evidence>
<dbReference type="Pfam" id="PF00089">
    <property type="entry name" value="Trypsin"/>
    <property type="match status" value="1"/>
</dbReference>
<proteinExistence type="inferred from homology"/>
<dbReference type="InterPro" id="IPR009003">
    <property type="entry name" value="Peptidase_S1_PA"/>
</dbReference>
<dbReference type="InterPro" id="IPR001254">
    <property type="entry name" value="Trypsin_dom"/>
</dbReference>
<dbReference type="EMBL" id="CAJPEV010003855">
    <property type="protein sequence ID" value="CAG0900678.1"/>
    <property type="molecule type" value="Genomic_DNA"/>
</dbReference>
<dbReference type="PANTHER" id="PTHR24256">
    <property type="entry name" value="TRYPTASE-RELATED"/>
    <property type="match status" value="1"/>
</dbReference>
<dbReference type="EMBL" id="LR903372">
    <property type="protein sequence ID" value="CAD7251824.1"/>
    <property type="molecule type" value="Genomic_DNA"/>
</dbReference>
<dbReference type="PRINTS" id="PR00722">
    <property type="entry name" value="CHYMOTRYPSIN"/>
</dbReference>
<dbReference type="InterPro" id="IPR032675">
    <property type="entry name" value="LRR_dom_sf"/>
</dbReference>
<dbReference type="InterPro" id="IPR001314">
    <property type="entry name" value="Peptidase_S1A"/>
</dbReference>
<dbReference type="Proteomes" id="UP000677054">
    <property type="component" value="Unassembled WGS sequence"/>
</dbReference>
<evidence type="ECO:0000313" key="6">
    <source>
        <dbReference type="Proteomes" id="UP000677054"/>
    </source>
</evidence>
<dbReference type="InterPro" id="IPR051487">
    <property type="entry name" value="Ser/Thr_Proteases_Immune/Dev"/>
</dbReference>